<dbReference type="PROSITE" id="PS51708">
    <property type="entry name" value="CHAD"/>
    <property type="match status" value="1"/>
</dbReference>
<dbReference type="AlphaFoldDB" id="A0A1H1S9N0"/>
<sequence length="253" mass="28766">MSAPVSQLIAHFIALDIELLASRARLQARTDGEALHDLRIVVRRLRSRLQPLRGLPGIENLETLAAEFGRLSTPLRDLEVLVAELERVGQVKAAAVRRQRLEQGYARLLGDPVLLRLEHGLAQLPALLRECQREGVLKGWRQRVHRRLHRQRTCLRQALLDPAHDRHRLRLLVKRLRYAAEVWPGQLAMPMAALKQAQSALGDWHDRVVWCQLAADEQDLQPCLPHWRRELAAAEVEADAALLILRRELAGGD</sequence>
<keyword evidence="3" id="KW-1185">Reference proteome</keyword>
<feature type="domain" description="CHAD" evidence="1">
    <location>
        <begin position="1"/>
        <end position="253"/>
    </location>
</feature>
<dbReference type="EMBL" id="LT629751">
    <property type="protein sequence ID" value="SDS44672.1"/>
    <property type="molecule type" value="Genomic_DNA"/>
</dbReference>
<proteinExistence type="predicted"/>
<dbReference type="OrthoDB" id="8587394at2"/>
<dbReference type="RefSeq" id="WP_090348658.1">
    <property type="nucleotide sequence ID" value="NZ_LT629751.1"/>
</dbReference>
<dbReference type="Proteomes" id="UP000243359">
    <property type="component" value="Chromosome I"/>
</dbReference>
<dbReference type="STRING" id="1392877.SAMN05216221_1840"/>
<dbReference type="InterPro" id="IPR007899">
    <property type="entry name" value="CHAD_dom"/>
</dbReference>
<evidence type="ECO:0000313" key="2">
    <source>
        <dbReference type="EMBL" id="SDS44672.1"/>
    </source>
</evidence>
<dbReference type="PANTHER" id="PTHR39339:SF1">
    <property type="entry name" value="CHAD DOMAIN-CONTAINING PROTEIN"/>
    <property type="match status" value="1"/>
</dbReference>
<gene>
    <name evidence="2" type="ORF">SAMN05216221_1840</name>
</gene>
<dbReference type="Pfam" id="PF05235">
    <property type="entry name" value="CHAD"/>
    <property type="match status" value="1"/>
</dbReference>
<accession>A0A1H1S9N0</accession>
<dbReference type="PANTHER" id="PTHR39339">
    <property type="entry name" value="SLR1444 PROTEIN"/>
    <property type="match status" value="1"/>
</dbReference>
<name>A0A1H1S9N0_9PSED</name>
<evidence type="ECO:0000259" key="1">
    <source>
        <dbReference type="PROSITE" id="PS51708"/>
    </source>
</evidence>
<evidence type="ECO:0000313" key="3">
    <source>
        <dbReference type="Proteomes" id="UP000243359"/>
    </source>
</evidence>
<dbReference type="Gene3D" id="1.40.20.10">
    <property type="entry name" value="CHAD domain"/>
    <property type="match status" value="1"/>
</dbReference>
<dbReference type="InterPro" id="IPR038186">
    <property type="entry name" value="CHAD_dom_sf"/>
</dbReference>
<reference evidence="3" key="1">
    <citation type="submission" date="2016-10" db="EMBL/GenBank/DDBJ databases">
        <authorList>
            <person name="Varghese N."/>
            <person name="Submissions S."/>
        </authorList>
    </citation>
    <scope>NUCLEOTIDE SEQUENCE [LARGE SCALE GENOMIC DNA]</scope>
    <source>
        <strain evidence="3">KCTC 32247</strain>
    </source>
</reference>
<dbReference type="SMART" id="SM00880">
    <property type="entry name" value="CHAD"/>
    <property type="match status" value="1"/>
</dbReference>
<protein>
    <submittedName>
        <fullName evidence="2">CHAD domain-containing protein</fullName>
    </submittedName>
</protein>
<organism evidence="2 3">
    <name type="scientific">Pseudomonas oryzae</name>
    <dbReference type="NCBI Taxonomy" id="1392877"/>
    <lineage>
        <taxon>Bacteria</taxon>
        <taxon>Pseudomonadati</taxon>
        <taxon>Pseudomonadota</taxon>
        <taxon>Gammaproteobacteria</taxon>
        <taxon>Pseudomonadales</taxon>
        <taxon>Pseudomonadaceae</taxon>
        <taxon>Pseudomonas</taxon>
    </lineage>
</organism>